<evidence type="ECO:0000256" key="3">
    <source>
        <dbReference type="ARBA" id="ARBA00022553"/>
    </source>
</evidence>
<feature type="domain" description="Signal transduction histidine kinase subgroup 3 dimerisation and phosphoacceptor" evidence="10">
    <location>
        <begin position="369"/>
        <end position="432"/>
    </location>
</feature>
<dbReference type="Proteomes" id="UP000662111">
    <property type="component" value="Unassembled WGS sequence"/>
</dbReference>
<reference evidence="12" key="1">
    <citation type="journal article" date="2019" name="Int. J. Syst. Evol. Microbiol.">
        <title>The Global Catalogue of Microorganisms (GCM) 10K type strain sequencing project: providing services to taxonomists for standard genome sequencing and annotation.</title>
        <authorList>
            <consortium name="The Broad Institute Genomics Platform"/>
            <consortium name="The Broad Institute Genome Sequencing Center for Infectious Disease"/>
            <person name="Wu L."/>
            <person name="Ma J."/>
        </authorList>
    </citation>
    <scope>NUCLEOTIDE SEQUENCE [LARGE SCALE GENOMIC DNA]</scope>
    <source>
        <strain evidence="12">CGMCC 1.5362</strain>
    </source>
</reference>
<feature type="transmembrane region" description="Helical" evidence="9">
    <location>
        <begin position="231"/>
        <end position="249"/>
    </location>
</feature>
<keyword evidence="4" id="KW-0808">Transferase</keyword>
<name>A0ABQ2FC79_9MICO</name>
<dbReference type="PANTHER" id="PTHR24421">
    <property type="entry name" value="NITRATE/NITRITE SENSOR PROTEIN NARX-RELATED"/>
    <property type="match status" value="1"/>
</dbReference>
<dbReference type="InterPro" id="IPR011712">
    <property type="entry name" value="Sig_transdc_His_kin_sub3_dim/P"/>
</dbReference>
<protein>
    <recommendedName>
        <fullName evidence="2">histidine kinase</fullName>
        <ecNumber evidence="2">2.7.13.3</ecNumber>
    </recommendedName>
</protein>
<keyword evidence="9" id="KW-0472">Membrane</keyword>
<evidence type="ECO:0000256" key="4">
    <source>
        <dbReference type="ARBA" id="ARBA00022679"/>
    </source>
</evidence>
<evidence type="ECO:0000256" key="8">
    <source>
        <dbReference type="ARBA" id="ARBA00023012"/>
    </source>
</evidence>
<comment type="catalytic activity">
    <reaction evidence="1">
        <text>ATP + protein L-histidine = ADP + protein N-phospho-L-histidine.</text>
        <dbReference type="EC" id="2.7.13.3"/>
    </reaction>
</comment>
<dbReference type="EC" id="2.7.13.3" evidence="2"/>
<dbReference type="RefSeq" id="WP_022922593.1">
    <property type="nucleotide sequence ID" value="NZ_BMLB01000004.1"/>
</dbReference>
<feature type="transmembrane region" description="Helical" evidence="9">
    <location>
        <begin position="67"/>
        <end position="87"/>
    </location>
</feature>
<keyword evidence="6" id="KW-0418">Kinase</keyword>
<keyword evidence="7" id="KW-0067">ATP-binding</keyword>
<comment type="caution">
    <text evidence="11">The sequence shown here is derived from an EMBL/GenBank/DDBJ whole genome shotgun (WGS) entry which is preliminary data.</text>
</comment>
<organism evidence="11 12">
    <name type="scientific">Ornithinimicrobium pekingense</name>
    <dbReference type="NCBI Taxonomy" id="384677"/>
    <lineage>
        <taxon>Bacteria</taxon>
        <taxon>Bacillati</taxon>
        <taxon>Actinomycetota</taxon>
        <taxon>Actinomycetes</taxon>
        <taxon>Micrococcales</taxon>
        <taxon>Ornithinimicrobiaceae</taxon>
        <taxon>Ornithinimicrobium</taxon>
    </lineage>
</organism>
<evidence type="ECO:0000259" key="10">
    <source>
        <dbReference type="Pfam" id="PF07730"/>
    </source>
</evidence>
<keyword evidence="9" id="KW-1133">Transmembrane helix</keyword>
<feature type="transmembrane region" description="Helical" evidence="9">
    <location>
        <begin position="33"/>
        <end position="55"/>
    </location>
</feature>
<feature type="transmembrane region" description="Helical" evidence="9">
    <location>
        <begin position="197"/>
        <end position="219"/>
    </location>
</feature>
<feature type="transmembrane region" description="Helical" evidence="9">
    <location>
        <begin position="168"/>
        <end position="188"/>
    </location>
</feature>
<keyword evidence="8" id="KW-0902">Two-component regulatory system</keyword>
<evidence type="ECO:0000256" key="1">
    <source>
        <dbReference type="ARBA" id="ARBA00000085"/>
    </source>
</evidence>
<evidence type="ECO:0000256" key="7">
    <source>
        <dbReference type="ARBA" id="ARBA00022840"/>
    </source>
</evidence>
<dbReference type="Pfam" id="PF07730">
    <property type="entry name" value="HisKA_3"/>
    <property type="match status" value="1"/>
</dbReference>
<sequence>MHRQGARLAAGTVLLLLVTLAAADDLLGIGSLTSGPALATVLAWLVCAAAVAVAVRCAGSGGSTAAWMLLLLAAAAWAPALSGRSWVPAVLDGPLLAAAALVPLLLALHGTAWAGRPGPRALVVVAGLPALAAAVTVLAYSPLGDPLCTTGCGSAGAPWADPAHAREVTVLVALLTGASAAAGLVLVWRRRRHTPGWVVRGVVAGLLVVPVLGWLRATAWGLTAGPPDRPVWSLLPVALATAGTGAYLWTLASVRRRLRAVVTRLGDVTADPSLGQVHFALPEEGRWIDLHGSAAQEGPDPGQALVVTDDAGRPWARLSMPGGQPVDDLACDASVWLLLENARQTAMLRADQRAVESSRRQVVARSDGERRRIEHDLHDGVQQRLVSAKLHLAIARSAAPAEVSGDLLEVDDRLQHALTSLRDVSHGLFPRSLEAEGLTPALQELAGTRPMTLHLAGPVDDVPLPVRTTVYAVAHRLVGEAVGEGHPVPELTVRRSGGTVTVDARLAGLARTDVAEALLEVEDRVGALGGRVRAAASHGVLHVRAELPCGS</sequence>
<feature type="transmembrane region" description="Helical" evidence="9">
    <location>
        <begin position="93"/>
        <end position="114"/>
    </location>
</feature>
<keyword evidence="5" id="KW-0547">Nucleotide-binding</keyword>
<dbReference type="PANTHER" id="PTHR24421:SF10">
    <property type="entry name" value="NITRATE_NITRITE SENSOR PROTEIN NARQ"/>
    <property type="match status" value="1"/>
</dbReference>
<evidence type="ECO:0000256" key="6">
    <source>
        <dbReference type="ARBA" id="ARBA00022777"/>
    </source>
</evidence>
<keyword evidence="12" id="KW-1185">Reference proteome</keyword>
<evidence type="ECO:0000256" key="2">
    <source>
        <dbReference type="ARBA" id="ARBA00012438"/>
    </source>
</evidence>
<evidence type="ECO:0000313" key="11">
    <source>
        <dbReference type="EMBL" id="GGK71567.1"/>
    </source>
</evidence>
<dbReference type="Gene3D" id="1.20.5.1930">
    <property type="match status" value="1"/>
</dbReference>
<accession>A0ABQ2FC79</accession>
<evidence type="ECO:0000256" key="9">
    <source>
        <dbReference type="SAM" id="Phobius"/>
    </source>
</evidence>
<feature type="transmembrane region" description="Helical" evidence="9">
    <location>
        <begin position="121"/>
        <end position="140"/>
    </location>
</feature>
<dbReference type="InterPro" id="IPR050482">
    <property type="entry name" value="Sensor_HK_TwoCompSys"/>
</dbReference>
<proteinExistence type="predicted"/>
<keyword evidence="9" id="KW-0812">Transmembrane</keyword>
<gene>
    <name evidence="11" type="ORF">GCM10011509_20080</name>
</gene>
<evidence type="ECO:0000313" key="12">
    <source>
        <dbReference type="Proteomes" id="UP000662111"/>
    </source>
</evidence>
<evidence type="ECO:0000256" key="5">
    <source>
        <dbReference type="ARBA" id="ARBA00022741"/>
    </source>
</evidence>
<dbReference type="EMBL" id="BMLB01000004">
    <property type="protein sequence ID" value="GGK71567.1"/>
    <property type="molecule type" value="Genomic_DNA"/>
</dbReference>
<keyword evidence="3" id="KW-0597">Phosphoprotein</keyword>